<evidence type="ECO:0000313" key="2">
    <source>
        <dbReference type="Proteomes" id="UP000278627"/>
    </source>
</evidence>
<dbReference type="AlphaFoldDB" id="A0A0N4SY90"/>
<reference evidence="1 2" key="2">
    <citation type="submission" date="2018-11" db="EMBL/GenBank/DDBJ databases">
        <authorList>
            <consortium name="Pathogen Informatics"/>
        </authorList>
    </citation>
    <scope>NUCLEOTIDE SEQUENCE [LARGE SCALE GENOMIC DNA]</scope>
</reference>
<evidence type="ECO:0000313" key="1">
    <source>
        <dbReference type="EMBL" id="VDN81875.1"/>
    </source>
</evidence>
<proteinExistence type="predicted"/>
<sequence>MSANCVYTSNDEGRGMVVCMISCGGRQIHWGRHSFLHLIQAQVFCYMWPQIKSMVRSISSNQNVVRAQNYRSGGDDYFRGLVIFSLPYIKINIGKPLERGATTTLHNSIFKKLQDRNEQKVL</sequence>
<keyword evidence="2" id="KW-1185">Reference proteome</keyword>
<dbReference type="Proteomes" id="UP000278627">
    <property type="component" value="Unassembled WGS sequence"/>
</dbReference>
<reference evidence="3" key="1">
    <citation type="submission" date="2017-02" db="UniProtKB">
        <authorList>
            <consortium name="WormBaseParasite"/>
        </authorList>
    </citation>
    <scope>IDENTIFICATION</scope>
</reference>
<organism evidence="3">
    <name type="scientific">Brugia pahangi</name>
    <name type="common">Filarial nematode worm</name>
    <dbReference type="NCBI Taxonomy" id="6280"/>
    <lineage>
        <taxon>Eukaryota</taxon>
        <taxon>Metazoa</taxon>
        <taxon>Ecdysozoa</taxon>
        <taxon>Nematoda</taxon>
        <taxon>Chromadorea</taxon>
        <taxon>Rhabditida</taxon>
        <taxon>Spirurina</taxon>
        <taxon>Spiruromorpha</taxon>
        <taxon>Filarioidea</taxon>
        <taxon>Onchocercidae</taxon>
        <taxon>Brugia</taxon>
    </lineage>
</organism>
<accession>A0A0N4SY90</accession>
<dbReference type="WBParaSite" id="BPAG_0000068801-mRNA-1">
    <property type="protein sequence ID" value="BPAG_0000068801-mRNA-1"/>
    <property type="gene ID" value="BPAG_0000068801"/>
</dbReference>
<name>A0A0N4SY90_BRUPA</name>
<protein>
    <submittedName>
        <fullName evidence="1 3">Uncharacterized protein</fullName>
    </submittedName>
</protein>
<evidence type="ECO:0000313" key="3">
    <source>
        <dbReference type="WBParaSite" id="BPAG_0000068801-mRNA-1"/>
    </source>
</evidence>
<dbReference type="EMBL" id="UZAD01000036">
    <property type="protein sequence ID" value="VDN81875.1"/>
    <property type="molecule type" value="Genomic_DNA"/>
</dbReference>
<gene>
    <name evidence="1" type="ORF">BPAG_LOCUS689</name>
</gene>